<sequence length="127" mass="14551">MQLLKYYCDYCEKQFQNTPAARKRHLQGVHLQLAKALYYQNSSSSSLPDANHQMHHESFGKGVCNRFLRTVTTTLSLSLDSNFLSEHTCVYNASYSYEIRVAAEKGAHVFFVPSEYGADTMISEWLK</sequence>
<keyword evidence="2" id="KW-0863">Zinc-finger</keyword>
<dbReference type="AlphaFoldDB" id="A0AAV6K9B5"/>
<dbReference type="EMBL" id="JACTNZ010000005">
    <property type="protein sequence ID" value="KAG5548945.1"/>
    <property type="molecule type" value="Genomic_DNA"/>
</dbReference>
<dbReference type="PANTHER" id="PTHR16465">
    <property type="entry name" value="NUCLEASE-RELATED"/>
    <property type="match status" value="1"/>
</dbReference>
<proteinExistence type="predicted"/>
<protein>
    <recommendedName>
        <fullName evidence="4">U1-C C2H2-type zinc finger domain-containing protein</fullName>
    </recommendedName>
</protein>
<name>A0AAV6K9B5_9ERIC</name>
<organism evidence="5 6">
    <name type="scientific">Rhododendron griersonianum</name>
    <dbReference type="NCBI Taxonomy" id="479676"/>
    <lineage>
        <taxon>Eukaryota</taxon>
        <taxon>Viridiplantae</taxon>
        <taxon>Streptophyta</taxon>
        <taxon>Embryophyta</taxon>
        <taxon>Tracheophyta</taxon>
        <taxon>Spermatophyta</taxon>
        <taxon>Magnoliopsida</taxon>
        <taxon>eudicotyledons</taxon>
        <taxon>Gunneridae</taxon>
        <taxon>Pentapetalae</taxon>
        <taxon>asterids</taxon>
        <taxon>Ericales</taxon>
        <taxon>Ericaceae</taxon>
        <taxon>Ericoideae</taxon>
        <taxon>Rhodoreae</taxon>
        <taxon>Rhododendron</taxon>
    </lineage>
</organism>
<dbReference type="Gene3D" id="3.30.160.60">
    <property type="entry name" value="Classic Zinc Finger"/>
    <property type="match status" value="1"/>
</dbReference>
<dbReference type="SUPFAM" id="SSF57667">
    <property type="entry name" value="beta-beta-alpha zinc fingers"/>
    <property type="match status" value="1"/>
</dbReference>
<evidence type="ECO:0000256" key="2">
    <source>
        <dbReference type="ARBA" id="ARBA00022771"/>
    </source>
</evidence>
<comment type="caution">
    <text evidence="5">The sequence shown here is derived from an EMBL/GenBank/DDBJ whole genome shotgun (WGS) entry which is preliminary data.</text>
</comment>
<keyword evidence="3" id="KW-0862">Zinc</keyword>
<evidence type="ECO:0000256" key="1">
    <source>
        <dbReference type="ARBA" id="ARBA00022723"/>
    </source>
</evidence>
<evidence type="ECO:0000313" key="5">
    <source>
        <dbReference type="EMBL" id="KAG5548945.1"/>
    </source>
</evidence>
<feature type="domain" description="U1-C C2H2-type zinc finger" evidence="4">
    <location>
        <begin position="5"/>
        <end position="39"/>
    </location>
</feature>
<keyword evidence="1" id="KW-0479">Metal-binding</keyword>
<evidence type="ECO:0000256" key="3">
    <source>
        <dbReference type="ARBA" id="ARBA00022833"/>
    </source>
</evidence>
<reference evidence="5" key="1">
    <citation type="submission" date="2020-08" db="EMBL/GenBank/DDBJ databases">
        <title>Plant Genome Project.</title>
        <authorList>
            <person name="Zhang R.-G."/>
        </authorList>
    </citation>
    <scope>NUCLEOTIDE SEQUENCE</scope>
    <source>
        <strain evidence="5">WSP0</strain>
        <tissue evidence="5">Leaf</tissue>
    </source>
</reference>
<dbReference type="InterPro" id="IPR036236">
    <property type="entry name" value="Znf_C2H2_sf"/>
</dbReference>
<evidence type="ECO:0000313" key="6">
    <source>
        <dbReference type="Proteomes" id="UP000823749"/>
    </source>
</evidence>
<dbReference type="PANTHER" id="PTHR16465:SF0">
    <property type="entry name" value="ZINC FINGER MATRIN-TYPE PROTEIN 5"/>
    <property type="match status" value="1"/>
</dbReference>
<dbReference type="GO" id="GO:0008270">
    <property type="term" value="F:zinc ion binding"/>
    <property type="evidence" value="ECO:0007669"/>
    <property type="project" value="UniProtKB-KW"/>
</dbReference>
<gene>
    <name evidence="5" type="ORF">RHGRI_014349</name>
</gene>
<dbReference type="Pfam" id="PF06220">
    <property type="entry name" value="zf-U1"/>
    <property type="match status" value="1"/>
</dbReference>
<keyword evidence="6" id="KW-1185">Reference proteome</keyword>
<dbReference type="GO" id="GO:0005689">
    <property type="term" value="C:U12-type spliceosomal complex"/>
    <property type="evidence" value="ECO:0007669"/>
    <property type="project" value="TreeGrafter"/>
</dbReference>
<dbReference type="Proteomes" id="UP000823749">
    <property type="component" value="Chromosome 5"/>
</dbReference>
<evidence type="ECO:0000259" key="4">
    <source>
        <dbReference type="Pfam" id="PF06220"/>
    </source>
</evidence>
<accession>A0AAV6K9B5</accession>
<dbReference type="InterPro" id="IPR013085">
    <property type="entry name" value="U1-CZ_Znf_C2H2"/>
</dbReference>